<comment type="caution">
    <text evidence="1">The sequence shown here is derived from an EMBL/GenBank/DDBJ whole genome shotgun (WGS) entry which is preliminary data.</text>
</comment>
<dbReference type="Proteomes" id="UP000828390">
    <property type="component" value="Unassembled WGS sequence"/>
</dbReference>
<protein>
    <submittedName>
        <fullName evidence="1">Uncharacterized protein</fullName>
    </submittedName>
</protein>
<evidence type="ECO:0000313" key="2">
    <source>
        <dbReference type="Proteomes" id="UP000828390"/>
    </source>
</evidence>
<proteinExistence type="predicted"/>
<accession>A0A9D4IRJ2</accession>
<dbReference type="EMBL" id="JAIWYP010000008">
    <property type="protein sequence ID" value="KAH3782419.1"/>
    <property type="molecule type" value="Genomic_DNA"/>
</dbReference>
<reference evidence="1" key="1">
    <citation type="journal article" date="2019" name="bioRxiv">
        <title>The Genome of the Zebra Mussel, Dreissena polymorpha: A Resource for Invasive Species Research.</title>
        <authorList>
            <person name="McCartney M.A."/>
            <person name="Auch B."/>
            <person name="Kono T."/>
            <person name="Mallez S."/>
            <person name="Zhang Y."/>
            <person name="Obille A."/>
            <person name="Becker A."/>
            <person name="Abrahante J.E."/>
            <person name="Garbe J."/>
            <person name="Badalamenti J.P."/>
            <person name="Herman A."/>
            <person name="Mangelson H."/>
            <person name="Liachko I."/>
            <person name="Sullivan S."/>
            <person name="Sone E.D."/>
            <person name="Koren S."/>
            <person name="Silverstein K.A.T."/>
            <person name="Beckman K.B."/>
            <person name="Gohl D.M."/>
        </authorList>
    </citation>
    <scope>NUCLEOTIDE SEQUENCE</scope>
    <source>
        <strain evidence="1">Duluth1</strain>
        <tissue evidence="1">Whole animal</tissue>
    </source>
</reference>
<keyword evidence="2" id="KW-1185">Reference proteome</keyword>
<reference evidence="1" key="2">
    <citation type="submission" date="2020-11" db="EMBL/GenBank/DDBJ databases">
        <authorList>
            <person name="McCartney M.A."/>
            <person name="Auch B."/>
            <person name="Kono T."/>
            <person name="Mallez S."/>
            <person name="Becker A."/>
            <person name="Gohl D.M."/>
            <person name="Silverstein K.A.T."/>
            <person name="Koren S."/>
            <person name="Bechman K.B."/>
            <person name="Herman A."/>
            <person name="Abrahante J.E."/>
            <person name="Garbe J."/>
        </authorList>
    </citation>
    <scope>NUCLEOTIDE SEQUENCE</scope>
    <source>
        <strain evidence="1">Duluth1</strain>
        <tissue evidence="1">Whole animal</tissue>
    </source>
</reference>
<sequence>MNRNYITPGNPRDGYMDAVQGIIDEKTYQALIKKGVHGRPVPIDFHGYKTTRTTGHSGALNRTPM</sequence>
<gene>
    <name evidence="1" type="ORF">DPMN_160334</name>
</gene>
<dbReference type="AlphaFoldDB" id="A0A9D4IRJ2"/>
<evidence type="ECO:0000313" key="1">
    <source>
        <dbReference type="EMBL" id="KAH3782419.1"/>
    </source>
</evidence>
<name>A0A9D4IRJ2_DREPO</name>
<organism evidence="1 2">
    <name type="scientific">Dreissena polymorpha</name>
    <name type="common">Zebra mussel</name>
    <name type="synonym">Mytilus polymorpha</name>
    <dbReference type="NCBI Taxonomy" id="45954"/>
    <lineage>
        <taxon>Eukaryota</taxon>
        <taxon>Metazoa</taxon>
        <taxon>Spiralia</taxon>
        <taxon>Lophotrochozoa</taxon>
        <taxon>Mollusca</taxon>
        <taxon>Bivalvia</taxon>
        <taxon>Autobranchia</taxon>
        <taxon>Heteroconchia</taxon>
        <taxon>Euheterodonta</taxon>
        <taxon>Imparidentia</taxon>
        <taxon>Neoheterodontei</taxon>
        <taxon>Myida</taxon>
        <taxon>Dreissenoidea</taxon>
        <taxon>Dreissenidae</taxon>
        <taxon>Dreissena</taxon>
    </lineage>
</organism>